<keyword evidence="2" id="KW-1185">Reference proteome</keyword>
<evidence type="ECO:0000313" key="2">
    <source>
        <dbReference type="Proteomes" id="UP001283361"/>
    </source>
</evidence>
<accession>A0AAE1DH07</accession>
<dbReference type="EMBL" id="JAWDGP010003850">
    <property type="protein sequence ID" value="KAK3770384.1"/>
    <property type="molecule type" value="Genomic_DNA"/>
</dbReference>
<gene>
    <name evidence="1" type="ORF">RRG08_036134</name>
</gene>
<evidence type="ECO:0000313" key="1">
    <source>
        <dbReference type="EMBL" id="KAK3770384.1"/>
    </source>
</evidence>
<comment type="caution">
    <text evidence="1">The sequence shown here is derived from an EMBL/GenBank/DDBJ whole genome shotgun (WGS) entry which is preliminary data.</text>
</comment>
<dbReference type="Proteomes" id="UP001283361">
    <property type="component" value="Unassembled WGS sequence"/>
</dbReference>
<name>A0AAE1DH07_9GAST</name>
<proteinExistence type="predicted"/>
<organism evidence="1 2">
    <name type="scientific">Elysia crispata</name>
    <name type="common">lettuce slug</name>
    <dbReference type="NCBI Taxonomy" id="231223"/>
    <lineage>
        <taxon>Eukaryota</taxon>
        <taxon>Metazoa</taxon>
        <taxon>Spiralia</taxon>
        <taxon>Lophotrochozoa</taxon>
        <taxon>Mollusca</taxon>
        <taxon>Gastropoda</taxon>
        <taxon>Heterobranchia</taxon>
        <taxon>Euthyneura</taxon>
        <taxon>Panpulmonata</taxon>
        <taxon>Sacoglossa</taxon>
        <taxon>Placobranchoidea</taxon>
        <taxon>Plakobranchidae</taxon>
        <taxon>Elysia</taxon>
    </lineage>
</organism>
<protein>
    <submittedName>
        <fullName evidence="1">Uncharacterized protein</fullName>
    </submittedName>
</protein>
<dbReference type="AlphaFoldDB" id="A0AAE1DH07"/>
<sequence length="226" mass="25641">MVPVPKLFRCDVEEHCCLWRRLVSKPSMAEKMRSRQGTGVTAEAALWRTQRELAASAHVIHFPSSGRRGRSSVLYKHANSRASLQQRPPLPAVASSCGEHTREPSPFFSLWKRPCCYSCHRHFCGLFVYSRWTKLLSVWSSVNGTRAEARCSRFLKPREVLLSLGACNDNLKSDAALVCQRLRACFRSPDGAGPSRLICRSERREARASVGRNWKFRLFSQDLSKS</sequence>
<reference evidence="1" key="1">
    <citation type="journal article" date="2023" name="G3 (Bethesda)">
        <title>A reference genome for the long-term kleptoplast-retaining sea slug Elysia crispata morphotype clarki.</title>
        <authorList>
            <person name="Eastman K.E."/>
            <person name="Pendleton A.L."/>
            <person name="Shaikh M.A."/>
            <person name="Suttiyut T."/>
            <person name="Ogas R."/>
            <person name="Tomko P."/>
            <person name="Gavelis G."/>
            <person name="Widhalm J.R."/>
            <person name="Wisecaver J.H."/>
        </authorList>
    </citation>
    <scope>NUCLEOTIDE SEQUENCE</scope>
    <source>
        <strain evidence="1">ECLA1</strain>
    </source>
</reference>